<comment type="caution">
    <text evidence="2">The sequence shown here is derived from an EMBL/GenBank/DDBJ whole genome shotgun (WGS) entry which is preliminary data.</text>
</comment>
<protein>
    <submittedName>
        <fullName evidence="2">Uncharacterized protein</fullName>
    </submittedName>
</protein>
<accession>A0A9X3EXZ0</accession>
<keyword evidence="1" id="KW-1133">Transmembrane helix</keyword>
<dbReference type="RefSeq" id="WP_267775634.1">
    <property type="nucleotide sequence ID" value="NZ_JAPNKE010000002.1"/>
</dbReference>
<reference evidence="2" key="1">
    <citation type="submission" date="2022-11" db="EMBL/GenBank/DDBJ databases">
        <title>Minimal conservation of predation-associated metabolite biosynthetic gene clusters underscores biosynthetic potential of Myxococcota including descriptions for ten novel species: Archangium lansinium sp. nov., Myxococcus landrumus sp. nov., Nannocystis bai.</title>
        <authorList>
            <person name="Ahearne A."/>
            <person name="Stevens C."/>
            <person name="Phillips K."/>
        </authorList>
    </citation>
    <scope>NUCLEOTIDE SEQUENCE</scope>
    <source>
        <strain evidence="2">Na p29</strain>
    </source>
</reference>
<dbReference type="Proteomes" id="UP001150924">
    <property type="component" value="Unassembled WGS sequence"/>
</dbReference>
<feature type="transmembrane region" description="Helical" evidence="1">
    <location>
        <begin position="48"/>
        <end position="66"/>
    </location>
</feature>
<sequence length="83" mass="9234">MASAKRRSTIAAMHGLREATIDNRRDAIREATIDDRRDARPPRTALEHARLLVSACAPLYFVLGLIQGRSLVVQRRAPLTTTP</sequence>
<evidence type="ECO:0000313" key="3">
    <source>
        <dbReference type="Proteomes" id="UP001150924"/>
    </source>
</evidence>
<dbReference type="AlphaFoldDB" id="A0A9X3EXZ0"/>
<gene>
    <name evidence="2" type="ORF">OV079_43435</name>
</gene>
<evidence type="ECO:0000313" key="2">
    <source>
        <dbReference type="EMBL" id="MCY1012277.1"/>
    </source>
</evidence>
<keyword evidence="3" id="KW-1185">Reference proteome</keyword>
<evidence type="ECO:0000256" key="1">
    <source>
        <dbReference type="SAM" id="Phobius"/>
    </source>
</evidence>
<proteinExistence type="predicted"/>
<keyword evidence="1" id="KW-0472">Membrane</keyword>
<organism evidence="2 3">
    <name type="scientific">Nannocystis pusilla</name>
    <dbReference type="NCBI Taxonomy" id="889268"/>
    <lineage>
        <taxon>Bacteria</taxon>
        <taxon>Pseudomonadati</taxon>
        <taxon>Myxococcota</taxon>
        <taxon>Polyangia</taxon>
        <taxon>Nannocystales</taxon>
        <taxon>Nannocystaceae</taxon>
        <taxon>Nannocystis</taxon>
    </lineage>
</organism>
<keyword evidence="1" id="KW-0812">Transmembrane</keyword>
<dbReference type="EMBL" id="JAPNKE010000002">
    <property type="protein sequence ID" value="MCY1012277.1"/>
    <property type="molecule type" value="Genomic_DNA"/>
</dbReference>
<name>A0A9X3EXZ0_9BACT</name>